<evidence type="ECO:0000313" key="3">
    <source>
        <dbReference type="Proteomes" id="UP000799439"/>
    </source>
</evidence>
<evidence type="ECO:0000313" key="2">
    <source>
        <dbReference type="EMBL" id="KAF2155399.1"/>
    </source>
</evidence>
<accession>A0A9P4MMN9</accession>
<reference evidence="2" key="1">
    <citation type="journal article" date="2020" name="Stud. Mycol.">
        <title>101 Dothideomycetes genomes: a test case for predicting lifestyles and emergence of pathogens.</title>
        <authorList>
            <person name="Haridas S."/>
            <person name="Albert R."/>
            <person name="Binder M."/>
            <person name="Bloem J."/>
            <person name="Labutti K."/>
            <person name="Salamov A."/>
            <person name="Andreopoulos B."/>
            <person name="Baker S."/>
            <person name="Barry K."/>
            <person name="Bills G."/>
            <person name="Bluhm B."/>
            <person name="Cannon C."/>
            <person name="Castanera R."/>
            <person name="Culley D."/>
            <person name="Daum C."/>
            <person name="Ezra D."/>
            <person name="Gonzalez J."/>
            <person name="Henrissat B."/>
            <person name="Kuo A."/>
            <person name="Liang C."/>
            <person name="Lipzen A."/>
            <person name="Lutzoni F."/>
            <person name="Magnuson J."/>
            <person name="Mondo S."/>
            <person name="Nolan M."/>
            <person name="Ohm R."/>
            <person name="Pangilinan J."/>
            <person name="Park H.-J."/>
            <person name="Ramirez L."/>
            <person name="Alfaro M."/>
            <person name="Sun H."/>
            <person name="Tritt A."/>
            <person name="Yoshinaga Y."/>
            <person name="Zwiers L.-H."/>
            <person name="Turgeon B."/>
            <person name="Goodwin S."/>
            <person name="Spatafora J."/>
            <person name="Crous P."/>
            <person name="Grigoriev I."/>
        </authorList>
    </citation>
    <scope>NUCLEOTIDE SEQUENCE</scope>
    <source>
        <strain evidence="2">CBS 260.36</strain>
    </source>
</reference>
<gene>
    <name evidence="2" type="ORF">K461DRAFT_112861</name>
</gene>
<evidence type="ECO:0000256" key="1">
    <source>
        <dbReference type="SAM" id="MobiDB-lite"/>
    </source>
</evidence>
<dbReference type="AlphaFoldDB" id="A0A9P4MMN9"/>
<sequence length="216" mass="23527">MCRRIHLTAWHSPFLPVHCRQTWSLAALRSKSSCFLARPCLPHAISCRDVFMLPSHSNPSLILTTLVCPIPLIVARRLSSMFPSLFPLTVTMPPPPIPLLFPLLIPPPSPHALQKLRPPRCRLRLRLRVCLCRTSDYMHLSLLHPRVRDPILRVVGAVKRPRPDRVQKLCPSGAGGAGIEMGGCDAVRGVVLGEGGEVGGRLGRGSESGGGEEGQG</sequence>
<feature type="region of interest" description="Disordered" evidence="1">
    <location>
        <begin position="196"/>
        <end position="216"/>
    </location>
</feature>
<organism evidence="2 3">
    <name type="scientific">Myriangium duriaei CBS 260.36</name>
    <dbReference type="NCBI Taxonomy" id="1168546"/>
    <lineage>
        <taxon>Eukaryota</taxon>
        <taxon>Fungi</taxon>
        <taxon>Dikarya</taxon>
        <taxon>Ascomycota</taxon>
        <taxon>Pezizomycotina</taxon>
        <taxon>Dothideomycetes</taxon>
        <taxon>Dothideomycetidae</taxon>
        <taxon>Myriangiales</taxon>
        <taxon>Myriangiaceae</taxon>
        <taxon>Myriangium</taxon>
    </lineage>
</organism>
<protein>
    <submittedName>
        <fullName evidence="2">Uncharacterized protein</fullName>
    </submittedName>
</protein>
<dbReference type="EMBL" id="ML996083">
    <property type="protein sequence ID" value="KAF2155399.1"/>
    <property type="molecule type" value="Genomic_DNA"/>
</dbReference>
<comment type="caution">
    <text evidence="2">The sequence shown here is derived from an EMBL/GenBank/DDBJ whole genome shotgun (WGS) entry which is preliminary data.</text>
</comment>
<name>A0A9P4MMN9_9PEZI</name>
<keyword evidence="3" id="KW-1185">Reference proteome</keyword>
<dbReference type="Proteomes" id="UP000799439">
    <property type="component" value="Unassembled WGS sequence"/>
</dbReference>
<proteinExistence type="predicted"/>